<proteinExistence type="inferred from homology"/>
<dbReference type="Gene3D" id="3.20.20.80">
    <property type="entry name" value="Glycosidases"/>
    <property type="match status" value="1"/>
</dbReference>
<dbReference type="GO" id="GO:0005764">
    <property type="term" value="C:lysosome"/>
    <property type="evidence" value="ECO:0007669"/>
    <property type="project" value="TreeGrafter"/>
</dbReference>
<evidence type="ECO:0000259" key="12">
    <source>
        <dbReference type="Pfam" id="PF01120"/>
    </source>
</evidence>
<dbReference type="FunFam" id="3.20.20.80:FF:000027">
    <property type="entry name" value="Alpha-L-fucosidase"/>
    <property type="match status" value="1"/>
</dbReference>
<dbReference type="OMA" id="KPDWHSQ"/>
<evidence type="ECO:0000256" key="8">
    <source>
        <dbReference type="ARBA" id="ARBA00074133"/>
    </source>
</evidence>
<dbReference type="EC" id="3.2.1.51" evidence="3"/>
<comment type="similarity">
    <text evidence="2 10">Belongs to the glycosyl hydrolase 29 family.</text>
</comment>
<evidence type="ECO:0000256" key="10">
    <source>
        <dbReference type="PIRNR" id="PIRNR001092"/>
    </source>
</evidence>
<evidence type="ECO:0000313" key="14">
    <source>
        <dbReference type="Proteomes" id="UP000008281"/>
    </source>
</evidence>
<dbReference type="PIRSF" id="PIRSF001092">
    <property type="entry name" value="Alpha-L-fucosidase"/>
    <property type="match status" value="1"/>
</dbReference>
<accession>E3MAR4</accession>
<name>E3MAR4_CAERE</name>
<keyword evidence="14" id="KW-1185">Reference proteome</keyword>
<dbReference type="InterPro" id="IPR000933">
    <property type="entry name" value="Glyco_hydro_29"/>
</dbReference>
<feature type="chain" id="PRO_5016196364" description="Putative alpha-L-fucosidase" evidence="10">
    <location>
        <begin position="17"/>
        <end position="513"/>
    </location>
</feature>
<dbReference type="Proteomes" id="UP000008281">
    <property type="component" value="Unassembled WGS sequence"/>
</dbReference>
<dbReference type="InParanoid" id="E3MAR4"/>
<dbReference type="SUPFAM" id="SSF51445">
    <property type="entry name" value="(Trans)glycosidases"/>
    <property type="match status" value="1"/>
</dbReference>
<feature type="signal peptide" evidence="10">
    <location>
        <begin position="1"/>
        <end position="16"/>
    </location>
</feature>
<keyword evidence="5 10" id="KW-0378">Hydrolase</keyword>
<evidence type="ECO:0000313" key="13">
    <source>
        <dbReference type="EMBL" id="EFO97325.1"/>
    </source>
</evidence>
<dbReference type="EMBL" id="DS268432">
    <property type="protein sequence ID" value="EFO97325.1"/>
    <property type="molecule type" value="Genomic_DNA"/>
</dbReference>
<dbReference type="GO" id="GO:0006004">
    <property type="term" value="P:fucose metabolic process"/>
    <property type="evidence" value="ECO:0007669"/>
    <property type="project" value="InterPro"/>
</dbReference>
<evidence type="ECO:0000256" key="11">
    <source>
        <dbReference type="PIRSR" id="PIRSR001092-1"/>
    </source>
</evidence>
<keyword evidence="6" id="KW-0325">Glycoprotein</keyword>
<keyword evidence="4 10" id="KW-0732">Signal</keyword>
<dbReference type="eggNOG" id="KOG3340">
    <property type="taxonomic scope" value="Eukaryota"/>
</dbReference>
<evidence type="ECO:0000256" key="6">
    <source>
        <dbReference type="ARBA" id="ARBA00023180"/>
    </source>
</evidence>
<dbReference type="GO" id="GO:0004560">
    <property type="term" value="F:alpha-L-fucosidase activity"/>
    <property type="evidence" value="ECO:0007669"/>
    <property type="project" value="UniProtKB-EC"/>
</dbReference>
<dbReference type="OrthoDB" id="6039950at2759"/>
<dbReference type="SMART" id="SM00812">
    <property type="entry name" value="Alpha_L_fucos"/>
    <property type="match status" value="1"/>
</dbReference>
<dbReference type="FunCoup" id="E3MAR4">
    <property type="interactions" value="812"/>
</dbReference>
<dbReference type="InterPro" id="IPR017853">
    <property type="entry name" value="GH"/>
</dbReference>
<evidence type="ECO:0000256" key="9">
    <source>
        <dbReference type="ARBA" id="ARBA00081661"/>
    </source>
</evidence>
<dbReference type="AlphaFoldDB" id="E3MAR4"/>
<feature type="domain" description="Glycoside hydrolase family 29 N-terminal" evidence="12">
    <location>
        <begin position="14"/>
        <end position="363"/>
    </location>
</feature>
<dbReference type="PRINTS" id="PR00741">
    <property type="entry name" value="GLHYDRLASE29"/>
</dbReference>
<dbReference type="GO" id="GO:0016139">
    <property type="term" value="P:glycoside catabolic process"/>
    <property type="evidence" value="ECO:0007669"/>
    <property type="project" value="TreeGrafter"/>
</dbReference>
<sequence length="513" mass="60558">MMFLIVLLIFLPLSNADYTPDWDSLDKRALPRWYDASKFGIFMHWGAYSVPALKSEWMWWKWKGTNPDPEVVEFMEKNYQPGFSYADFATQFRAEYFNASRFAEVVQKAGAKYFVFTSKHHEGYTMYPSKYSWNWNSVDVGPKRDIVGELKQAFSQTDIHFGLYFSQFEFFHPMFLEDEKKNTTTYPEVSFVFRKNNFFSNILQIISYPQMIEIVEKYEPEVIWSDGDWGKTDIYWKSKDFLAWLYNSSPVKDKVVVNDRWGVNTSGVHGGFMTYADNYDPRVILGVKWESCDMMDKYSWGHRRNMRPEEIRTSYEIINKLARTIACNGNLLLNIGPDMHGLIPPIFEERLAEVGKFLELNGKAVYGTIPWLYQNDSSTWYTSSHKFQFKPGHPSNIVNENTDFNSQKKDKTVIYAFVLDTNKDVFKFPSIKTTEETVVTFLESNTQLKNFEDNEVLKFPYNSVPWRKLHRQDVFVIRVDFAADDPTNLRRYISHMKKLRERKIVKEVNRRGY</sequence>
<dbReference type="Pfam" id="PF01120">
    <property type="entry name" value="Alpha_L_fucos"/>
    <property type="match status" value="1"/>
</dbReference>
<dbReference type="PANTHER" id="PTHR10030">
    <property type="entry name" value="ALPHA-L-FUCOSIDASE"/>
    <property type="match status" value="1"/>
</dbReference>
<evidence type="ECO:0000256" key="5">
    <source>
        <dbReference type="ARBA" id="ARBA00022801"/>
    </source>
</evidence>
<dbReference type="STRING" id="31234.E3MAR4"/>
<gene>
    <name evidence="13" type="ORF">CRE_16614</name>
</gene>
<evidence type="ECO:0000256" key="7">
    <source>
        <dbReference type="ARBA" id="ARBA00023295"/>
    </source>
</evidence>
<feature type="site" description="May be important for catalysis" evidence="11">
    <location>
        <position position="292"/>
    </location>
</feature>
<dbReference type="HOGENOM" id="CLU_002934_1_2_1"/>
<evidence type="ECO:0000256" key="1">
    <source>
        <dbReference type="ARBA" id="ARBA00004071"/>
    </source>
</evidence>
<reference evidence="13" key="1">
    <citation type="submission" date="2007-07" db="EMBL/GenBank/DDBJ databases">
        <title>PCAP assembly of the Caenorhabditis remanei genome.</title>
        <authorList>
            <consortium name="The Caenorhabditis remanei Sequencing Consortium"/>
            <person name="Wilson R.K."/>
        </authorList>
    </citation>
    <scope>NUCLEOTIDE SEQUENCE [LARGE SCALE GENOMIC DNA]</scope>
    <source>
        <strain evidence="13">PB4641</strain>
    </source>
</reference>
<dbReference type="InterPro" id="IPR016286">
    <property type="entry name" value="FUC_metazoa-typ"/>
</dbReference>
<evidence type="ECO:0000256" key="3">
    <source>
        <dbReference type="ARBA" id="ARBA00012662"/>
    </source>
</evidence>
<organism evidence="14">
    <name type="scientific">Caenorhabditis remanei</name>
    <name type="common">Caenorhabditis vulgaris</name>
    <dbReference type="NCBI Taxonomy" id="31234"/>
    <lineage>
        <taxon>Eukaryota</taxon>
        <taxon>Metazoa</taxon>
        <taxon>Ecdysozoa</taxon>
        <taxon>Nematoda</taxon>
        <taxon>Chromadorea</taxon>
        <taxon>Rhabditida</taxon>
        <taxon>Rhabditina</taxon>
        <taxon>Rhabditomorpha</taxon>
        <taxon>Rhabditoidea</taxon>
        <taxon>Rhabditidae</taxon>
        <taxon>Peloderinae</taxon>
        <taxon>Caenorhabditis</taxon>
    </lineage>
</organism>
<comment type="function">
    <text evidence="1">Alpha-L-fucosidase is responsible for hydrolyzing the alpha-1,6-linked fucose joined to the reducing-end N-acetylglucosamine of the carbohydrate moieties of glycoproteins.</text>
</comment>
<evidence type="ECO:0000256" key="2">
    <source>
        <dbReference type="ARBA" id="ARBA00007951"/>
    </source>
</evidence>
<dbReference type="PANTHER" id="PTHR10030:SF37">
    <property type="entry name" value="ALPHA-L-FUCOSIDASE-RELATED"/>
    <property type="match status" value="1"/>
</dbReference>
<evidence type="ECO:0000256" key="4">
    <source>
        <dbReference type="ARBA" id="ARBA00022729"/>
    </source>
</evidence>
<dbReference type="InterPro" id="IPR057739">
    <property type="entry name" value="Glyco_hydro_29_N"/>
</dbReference>
<protein>
    <recommendedName>
        <fullName evidence="8">Putative alpha-L-fucosidase</fullName>
        <ecNumber evidence="3">3.2.1.51</ecNumber>
    </recommendedName>
    <alternativeName>
        <fullName evidence="9">Alpha-L-fucoside fucohydrolase</fullName>
    </alternativeName>
</protein>
<keyword evidence="7 10" id="KW-0326">Glycosidase</keyword>